<reference evidence="1 2" key="1">
    <citation type="submission" date="2018-09" db="EMBL/GenBank/DDBJ databases">
        <title>Hymenobacter medium sp. nov., isolated from R2A medium.</title>
        <authorList>
            <person name="Yingchao G."/>
        </authorList>
    </citation>
    <scope>NUCLEOTIDE SEQUENCE [LARGE SCALE GENOMIC DNA]</scope>
    <source>
        <strain evidence="2">sh-6</strain>
    </source>
</reference>
<dbReference type="Gene3D" id="3.90.320.10">
    <property type="match status" value="1"/>
</dbReference>
<dbReference type="OrthoDB" id="884899at2"/>
<dbReference type="RefSeq" id="WP_119445393.1">
    <property type="nucleotide sequence ID" value="NZ_CP032317.1"/>
</dbReference>
<proteinExistence type="predicted"/>
<evidence type="ECO:0000313" key="2">
    <source>
        <dbReference type="Proteomes" id="UP000262802"/>
    </source>
</evidence>
<protein>
    <recommendedName>
        <fullName evidence="3">PD-(D/E)XK endonuclease-like domain-containing protein</fullName>
    </recommendedName>
</protein>
<dbReference type="AlphaFoldDB" id="A0A3B7R342"/>
<dbReference type="EMBL" id="CP032317">
    <property type="protein sequence ID" value="AYA37833.1"/>
    <property type="molecule type" value="Genomic_DNA"/>
</dbReference>
<organism evidence="1 2">
    <name type="scientific">Hymenobacter oligotrophus</name>
    <dbReference type="NCBI Taxonomy" id="2319843"/>
    <lineage>
        <taxon>Bacteria</taxon>
        <taxon>Pseudomonadati</taxon>
        <taxon>Bacteroidota</taxon>
        <taxon>Cytophagia</taxon>
        <taxon>Cytophagales</taxon>
        <taxon>Hymenobacteraceae</taxon>
        <taxon>Hymenobacter</taxon>
    </lineage>
</organism>
<evidence type="ECO:0008006" key="3">
    <source>
        <dbReference type="Google" id="ProtNLM"/>
    </source>
</evidence>
<dbReference type="InterPro" id="IPR011604">
    <property type="entry name" value="PDDEXK-like_dom_sf"/>
</dbReference>
<keyword evidence="2" id="KW-1185">Reference proteome</keyword>
<evidence type="ECO:0000313" key="1">
    <source>
        <dbReference type="EMBL" id="AYA37833.1"/>
    </source>
</evidence>
<gene>
    <name evidence="1" type="ORF">D3Y59_12735</name>
</gene>
<sequence length="474" mass="54017">MPDTGAFPKVRLPKLGCVIKFPRVGRSGRRGYKEADFMQVMSQWLSSGAVKVYNDRHVPTPNAVSPYEPDLVVINEQNGLNLFLNIEIDEPYDGVFRQPIHCLQEDDARDEFFTRRGWVVVRFAEIQVHQQPEACCAYVAQLIKRLAPDYAVPAALQGLALQPVTCWDNVQAQKWAKQRYRESYLGIADFGRRDVATDWQPAAALDVELAIEELVDKTPLKAAAEPRNRRQLEAVNGHPRDARLQFDPEAHQYFINGQPATAVSTLVDRFFPEFDKHYWAPRTAAKRGMTAGAVLEEWEQKGRTSADLGTRLHEHIEAFYNSGHAGVVTPEFQQFLDFHADHGHLEPYRTEWRVFNEELMMAGTVDFVARNADGTVSIYDWKRSAKVIHADGSIQRNNYQTAEGPLNDLDDSRFSRYSIQQNIYKWLLESKYGCRVRSMHLVVLHPDYDEYTVLEVPDRAAHVAKIVASLRAGC</sequence>
<name>A0A3B7R342_9BACT</name>
<dbReference type="KEGG" id="hyh:D3Y59_12735"/>
<dbReference type="Proteomes" id="UP000262802">
    <property type="component" value="Chromosome"/>
</dbReference>
<accession>A0A3B7R342</accession>